<dbReference type="SMART" id="SM00300">
    <property type="entry name" value="ChSh"/>
    <property type="match status" value="1"/>
</dbReference>
<evidence type="ECO:0000259" key="4">
    <source>
        <dbReference type="PROSITE" id="PS50013"/>
    </source>
</evidence>
<dbReference type="OrthoDB" id="433924at2759"/>
<evidence type="ECO:0000256" key="3">
    <source>
        <dbReference type="SAM" id="MobiDB-lite"/>
    </source>
</evidence>
<name>A0A9Q0MZ00_9DIPT</name>
<dbReference type="InterPro" id="IPR016197">
    <property type="entry name" value="Chromo-like_dom_sf"/>
</dbReference>
<dbReference type="InterPro" id="IPR051219">
    <property type="entry name" value="Heterochromatin_chromo-domain"/>
</dbReference>
<protein>
    <submittedName>
        <fullName evidence="5">Chromobox protein like 3</fullName>
    </submittedName>
</protein>
<feature type="domain" description="Chromo" evidence="4">
    <location>
        <begin position="27"/>
        <end position="85"/>
    </location>
</feature>
<evidence type="ECO:0000313" key="5">
    <source>
        <dbReference type="EMBL" id="KAJ6639740.1"/>
    </source>
</evidence>
<proteinExistence type="predicted"/>
<organism evidence="5 6">
    <name type="scientific">Pseudolycoriella hygida</name>
    <dbReference type="NCBI Taxonomy" id="35572"/>
    <lineage>
        <taxon>Eukaryota</taxon>
        <taxon>Metazoa</taxon>
        <taxon>Ecdysozoa</taxon>
        <taxon>Arthropoda</taxon>
        <taxon>Hexapoda</taxon>
        <taxon>Insecta</taxon>
        <taxon>Pterygota</taxon>
        <taxon>Neoptera</taxon>
        <taxon>Endopterygota</taxon>
        <taxon>Diptera</taxon>
        <taxon>Nematocera</taxon>
        <taxon>Sciaroidea</taxon>
        <taxon>Sciaridae</taxon>
        <taxon>Pseudolycoriella</taxon>
    </lineage>
</organism>
<feature type="compositionally biased region" description="Polar residues" evidence="3">
    <location>
        <begin position="173"/>
        <end position="182"/>
    </location>
</feature>
<feature type="region of interest" description="Disordered" evidence="3">
    <location>
        <begin position="94"/>
        <end position="130"/>
    </location>
</feature>
<keyword evidence="6" id="KW-1185">Reference proteome</keyword>
<dbReference type="GO" id="GO:0005694">
    <property type="term" value="C:chromosome"/>
    <property type="evidence" value="ECO:0007669"/>
    <property type="project" value="UniProtKB-ARBA"/>
</dbReference>
<dbReference type="Proteomes" id="UP001151699">
    <property type="component" value="Chromosome X"/>
</dbReference>
<feature type="region of interest" description="Disordered" evidence="3">
    <location>
        <begin position="157"/>
        <end position="196"/>
    </location>
</feature>
<dbReference type="AlphaFoldDB" id="A0A9Q0MZ00"/>
<evidence type="ECO:0000256" key="2">
    <source>
        <dbReference type="ARBA" id="ARBA00023242"/>
    </source>
</evidence>
<dbReference type="InterPro" id="IPR008251">
    <property type="entry name" value="Chromo_shadow_dom"/>
</dbReference>
<dbReference type="CDD" id="cd00034">
    <property type="entry name" value="CSD"/>
    <property type="match status" value="1"/>
</dbReference>
<dbReference type="PROSITE" id="PS50013">
    <property type="entry name" value="CHROMO_2"/>
    <property type="match status" value="1"/>
</dbReference>
<accession>A0A9Q0MZ00</accession>
<keyword evidence="2" id="KW-0539">Nucleus</keyword>
<dbReference type="Gene3D" id="2.40.50.40">
    <property type="match status" value="1"/>
</dbReference>
<dbReference type="SUPFAM" id="SSF54160">
    <property type="entry name" value="Chromo domain-like"/>
    <property type="match status" value="1"/>
</dbReference>
<comment type="caution">
    <text evidence="5">The sequence shown here is derived from an EMBL/GenBank/DDBJ whole genome shotgun (WGS) entry which is preliminary data.</text>
</comment>
<reference evidence="5" key="1">
    <citation type="submission" date="2022-07" db="EMBL/GenBank/DDBJ databases">
        <authorList>
            <person name="Trinca V."/>
            <person name="Uliana J.V.C."/>
            <person name="Torres T.T."/>
            <person name="Ward R.J."/>
            <person name="Monesi N."/>
        </authorList>
    </citation>
    <scope>NUCLEOTIDE SEQUENCE</scope>
    <source>
        <strain evidence="5">HSMRA1968</strain>
        <tissue evidence="5">Whole embryos</tissue>
    </source>
</reference>
<dbReference type="GO" id="GO:0005634">
    <property type="term" value="C:nucleus"/>
    <property type="evidence" value="ECO:0007669"/>
    <property type="project" value="UniProtKB-SubCell"/>
</dbReference>
<dbReference type="InterPro" id="IPR000953">
    <property type="entry name" value="Chromo/chromo_shadow_dom"/>
</dbReference>
<feature type="compositionally biased region" description="Basic and acidic residues" evidence="3">
    <location>
        <begin position="107"/>
        <end position="120"/>
    </location>
</feature>
<evidence type="ECO:0000256" key="1">
    <source>
        <dbReference type="ARBA" id="ARBA00004123"/>
    </source>
</evidence>
<dbReference type="Pfam" id="PF01393">
    <property type="entry name" value="Chromo_shadow"/>
    <property type="match status" value="1"/>
</dbReference>
<comment type="subcellular location">
    <subcellularLocation>
        <location evidence="1">Nucleus</location>
    </subcellularLocation>
</comment>
<dbReference type="EMBL" id="WJQU01000003">
    <property type="protein sequence ID" value="KAJ6639740.1"/>
    <property type="molecule type" value="Genomic_DNA"/>
</dbReference>
<evidence type="ECO:0000313" key="6">
    <source>
        <dbReference type="Proteomes" id="UP001151699"/>
    </source>
</evidence>
<sequence>MLAKRRNTTKKNKLEEVVKPRGFERGLTLEKIVGVTNCKNELMFLLQWKDCMEYDLVKASEVNEKCPDVVIEYYESRCPINQKFENNLKLQEKYEEEVTANPPPEAAESKMKTDSSESKPEASFLGASDKTTAESDVVNAAFSINVDDTNSVQVSYSLPLIESQPGDELMETQGAQQSSQHTSDCHMPDLQDVEMQ</sequence>
<dbReference type="PANTHER" id="PTHR22812">
    <property type="entry name" value="CHROMOBOX PROTEIN"/>
    <property type="match status" value="1"/>
</dbReference>
<gene>
    <name evidence="5" type="primary">CBX3_3</name>
    <name evidence="5" type="ORF">Bhyg_12487</name>
</gene>